<comment type="caution">
    <text evidence="2">The sequence shown here is derived from an EMBL/GenBank/DDBJ whole genome shotgun (WGS) entry which is preliminary data.</text>
</comment>
<dbReference type="AlphaFoldDB" id="A0ABD3EXD1"/>
<feature type="compositionally biased region" description="Polar residues" evidence="1">
    <location>
        <begin position="111"/>
        <end position="143"/>
    </location>
</feature>
<gene>
    <name evidence="2" type="ORF">V7S43_015768</name>
</gene>
<dbReference type="PANTHER" id="PTHR37069">
    <property type="entry name" value="DDE_TNP_1_7 DOMAIN-CONTAINING PROTEIN"/>
    <property type="match status" value="1"/>
</dbReference>
<organism evidence="2 3">
    <name type="scientific">Phytophthora oleae</name>
    <dbReference type="NCBI Taxonomy" id="2107226"/>
    <lineage>
        <taxon>Eukaryota</taxon>
        <taxon>Sar</taxon>
        <taxon>Stramenopiles</taxon>
        <taxon>Oomycota</taxon>
        <taxon>Peronosporomycetes</taxon>
        <taxon>Peronosporales</taxon>
        <taxon>Peronosporaceae</taxon>
        <taxon>Phytophthora</taxon>
    </lineage>
</organism>
<evidence type="ECO:0000313" key="2">
    <source>
        <dbReference type="EMBL" id="KAL3659190.1"/>
    </source>
</evidence>
<reference evidence="2 3" key="1">
    <citation type="submission" date="2024-09" db="EMBL/GenBank/DDBJ databases">
        <title>Genome sequencing and assembly of Phytophthora oleae, isolate VK10A, causative agent of rot of olive drupes.</title>
        <authorList>
            <person name="Conti Taguali S."/>
            <person name="Riolo M."/>
            <person name="La Spada F."/>
            <person name="Cacciola S.O."/>
            <person name="Dionisio G."/>
        </authorList>
    </citation>
    <scope>NUCLEOTIDE SEQUENCE [LARGE SCALE GENOMIC DNA]</scope>
    <source>
        <strain evidence="2 3">VK10A</strain>
    </source>
</reference>
<dbReference type="Proteomes" id="UP001632037">
    <property type="component" value="Unassembled WGS sequence"/>
</dbReference>
<keyword evidence="3" id="KW-1185">Reference proteome</keyword>
<proteinExistence type="predicted"/>
<dbReference type="PANTHER" id="PTHR37069:SF2">
    <property type="entry name" value="PIGGYBAC TRANSPOSABLE ELEMENT-DERIVED PROTEIN DOMAIN-CONTAINING PROTEIN"/>
    <property type="match status" value="1"/>
</dbReference>
<protein>
    <submittedName>
        <fullName evidence="2">Uncharacterized protein</fullName>
    </submittedName>
</protein>
<accession>A0ABD3EXD1</accession>
<evidence type="ECO:0000313" key="3">
    <source>
        <dbReference type="Proteomes" id="UP001632037"/>
    </source>
</evidence>
<feature type="compositionally biased region" description="Basic and acidic residues" evidence="1">
    <location>
        <begin position="60"/>
        <end position="76"/>
    </location>
</feature>
<name>A0ABD3EXD1_9STRA</name>
<feature type="region of interest" description="Disordered" evidence="1">
    <location>
        <begin position="36"/>
        <end position="96"/>
    </location>
</feature>
<sequence length="362" mass="39539">MAYLDRIDLVELSAELARQKEAKSPDYDAVIAAQNLPDTQLPGNPEIDEHLPDTQLPDYLKIDDDHLQDTQLHDNPEVDEEPEPGSPLVPQPDVPLIATFPHIDNDEAQVSDESQSSSMPPKNAPQTTSGPSTQAVDTSSRRNLSIAFSYAESSDTADDTPERASSSSRRGQEDAEESKEGPIGQGVGVEHQDDPNIMMFEENPAEYGRLDSDDDSGDTLVCDGDKELGMPKADPGIEDDDVEQLEPPFDPSLLAEVGGVGQIGRGNVNSNVLAEMKRNDWTTPQTQTPYPYMEEPYEDRPDGWIGEDYPGLFNGEHGPTRAALGAASTPLEAFFLFVTPHLLESIAGASNDYFMINLDDRI</sequence>
<feature type="compositionally biased region" description="Pro residues" evidence="1">
    <location>
        <begin position="84"/>
        <end position="93"/>
    </location>
</feature>
<evidence type="ECO:0000256" key="1">
    <source>
        <dbReference type="SAM" id="MobiDB-lite"/>
    </source>
</evidence>
<feature type="region of interest" description="Disordered" evidence="1">
    <location>
        <begin position="108"/>
        <end position="196"/>
    </location>
</feature>
<dbReference type="EMBL" id="JBIMZQ010000048">
    <property type="protein sequence ID" value="KAL3659190.1"/>
    <property type="molecule type" value="Genomic_DNA"/>
</dbReference>